<evidence type="ECO:0000313" key="1">
    <source>
        <dbReference type="EMBL" id="CAG9939385.1"/>
    </source>
</evidence>
<gene>
    <name evidence="1" type="ORF">CRV2_00007822</name>
</gene>
<accession>A0ACA9TEM2</accession>
<dbReference type="Proteomes" id="UP000836387">
    <property type="component" value="Unassembled WGS sequence"/>
</dbReference>
<organism evidence="1 2">
    <name type="scientific">Clonostachys rosea f. rosea IK726</name>
    <dbReference type="NCBI Taxonomy" id="1349383"/>
    <lineage>
        <taxon>Eukaryota</taxon>
        <taxon>Fungi</taxon>
        <taxon>Dikarya</taxon>
        <taxon>Ascomycota</taxon>
        <taxon>Pezizomycotina</taxon>
        <taxon>Sordariomycetes</taxon>
        <taxon>Hypocreomycetidae</taxon>
        <taxon>Hypocreales</taxon>
        <taxon>Bionectriaceae</taxon>
        <taxon>Clonostachys</taxon>
    </lineage>
</organism>
<proteinExistence type="predicted"/>
<protein>
    <submittedName>
        <fullName evidence="1">Uncharacterized protein</fullName>
    </submittedName>
</protein>
<name>A0ACA9TEM2_BIOOC</name>
<keyword evidence="2" id="KW-1185">Reference proteome</keyword>
<reference evidence="1" key="1">
    <citation type="submission" date="2020-04" db="EMBL/GenBank/DDBJ databases">
        <authorList>
            <person name="Broberg M."/>
        </authorList>
    </citation>
    <scope>NUCLEOTIDE SEQUENCE</scope>
</reference>
<dbReference type="EMBL" id="CADEHS020000003">
    <property type="protein sequence ID" value="CAG9939385.1"/>
    <property type="molecule type" value="Genomic_DNA"/>
</dbReference>
<sequence length="31" mass="3317">MVQLSPGRPSRISLAMNGGIGTFSLIVMVRK</sequence>
<comment type="caution">
    <text evidence="1">The sequence shown here is derived from an EMBL/GenBank/DDBJ whole genome shotgun (WGS) entry which is preliminary data.</text>
</comment>
<evidence type="ECO:0000313" key="2">
    <source>
        <dbReference type="Proteomes" id="UP000836387"/>
    </source>
</evidence>
<reference evidence="1" key="2">
    <citation type="submission" date="2021-10" db="EMBL/GenBank/DDBJ databases">
        <authorList>
            <person name="Piombo E."/>
        </authorList>
    </citation>
    <scope>NUCLEOTIDE SEQUENCE</scope>
</reference>